<feature type="region of interest" description="Disordered" evidence="1">
    <location>
        <begin position="1"/>
        <end position="85"/>
    </location>
</feature>
<organism evidence="2 3">
    <name type="scientific">Elysia crispata</name>
    <name type="common">lettuce slug</name>
    <dbReference type="NCBI Taxonomy" id="231223"/>
    <lineage>
        <taxon>Eukaryota</taxon>
        <taxon>Metazoa</taxon>
        <taxon>Spiralia</taxon>
        <taxon>Lophotrochozoa</taxon>
        <taxon>Mollusca</taxon>
        <taxon>Gastropoda</taxon>
        <taxon>Heterobranchia</taxon>
        <taxon>Euthyneura</taxon>
        <taxon>Panpulmonata</taxon>
        <taxon>Sacoglossa</taxon>
        <taxon>Placobranchoidea</taxon>
        <taxon>Plakobranchidae</taxon>
        <taxon>Elysia</taxon>
    </lineage>
</organism>
<gene>
    <name evidence="2" type="ORF">RRG08_057500</name>
</gene>
<dbReference type="AlphaFoldDB" id="A0AAE1DKG8"/>
<accession>A0AAE1DKG8</accession>
<keyword evidence="3" id="KW-1185">Reference proteome</keyword>
<protein>
    <submittedName>
        <fullName evidence="2">Uncharacterized protein</fullName>
    </submittedName>
</protein>
<comment type="caution">
    <text evidence="2">The sequence shown here is derived from an EMBL/GenBank/DDBJ whole genome shotgun (WGS) entry which is preliminary data.</text>
</comment>
<feature type="compositionally biased region" description="Polar residues" evidence="1">
    <location>
        <begin position="62"/>
        <end position="84"/>
    </location>
</feature>
<dbReference type="EMBL" id="JAWDGP010003473">
    <property type="protein sequence ID" value="KAK3773956.1"/>
    <property type="molecule type" value="Genomic_DNA"/>
</dbReference>
<dbReference type="Proteomes" id="UP001283361">
    <property type="component" value="Unassembled WGS sequence"/>
</dbReference>
<reference evidence="2" key="1">
    <citation type="journal article" date="2023" name="G3 (Bethesda)">
        <title>A reference genome for the long-term kleptoplast-retaining sea slug Elysia crispata morphotype clarki.</title>
        <authorList>
            <person name="Eastman K.E."/>
            <person name="Pendleton A.L."/>
            <person name="Shaikh M.A."/>
            <person name="Suttiyut T."/>
            <person name="Ogas R."/>
            <person name="Tomko P."/>
            <person name="Gavelis G."/>
            <person name="Widhalm J.R."/>
            <person name="Wisecaver J.H."/>
        </authorList>
    </citation>
    <scope>NUCLEOTIDE SEQUENCE</scope>
    <source>
        <strain evidence="2">ECLA1</strain>
    </source>
</reference>
<sequence length="154" mass="16511">MSTITTPVSASLSPRQGQYETVDDIPSTTDITPVSAPPGSRQYETVDDIPSTTPVSAKLSPGTGQYEANQGTATTSGTYNSTSRQDVEPLSVYQDVKTNHLTGAYLGSCGPYKYGPGQLGKTSEIPLKITPMFVCRLRRGILKTRRSPNTPIKI</sequence>
<feature type="compositionally biased region" description="Polar residues" evidence="1">
    <location>
        <begin position="1"/>
        <end position="19"/>
    </location>
</feature>
<proteinExistence type="predicted"/>
<name>A0AAE1DKG8_9GAST</name>
<evidence type="ECO:0000256" key="1">
    <source>
        <dbReference type="SAM" id="MobiDB-lite"/>
    </source>
</evidence>
<evidence type="ECO:0000313" key="3">
    <source>
        <dbReference type="Proteomes" id="UP001283361"/>
    </source>
</evidence>
<evidence type="ECO:0000313" key="2">
    <source>
        <dbReference type="EMBL" id="KAK3773956.1"/>
    </source>
</evidence>